<proteinExistence type="predicted"/>
<sequence length="234" mass="26775">MHSIKAIKRRIISGLILLLADSSLLPMNVEDYVEEIQKAFGSFMGHFHEDFHKANLSIAYLQAAVMRLEVIGDNFRTEMHNRSVIISNEHEHDHEQPIHQLKTKRLLFHRIINDKLMSLDRAFLSRKSDIFKHLVLGFTNYFLLPTYGHWANSSNSYNHHFPKLREAFLCGRKMTTPPPPDPVLNRLWADEINDCHDWKTTAAQEVAALIRALDAAAAVLQSPLLPEESDSAST</sequence>
<organism evidence="3 4">
    <name type="scientific">Allacma fusca</name>
    <dbReference type="NCBI Taxonomy" id="39272"/>
    <lineage>
        <taxon>Eukaryota</taxon>
        <taxon>Metazoa</taxon>
        <taxon>Ecdysozoa</taxon>
        <taxon>Arthropoda</taxon>
        <taxon>Hexapoda</taxon>
        <taxon>Collembola</taxon>
        <taxon>Symphypleona</taxon>
        <taxon>Sminthuridae</taxon>
        <taxon>Allacma</taxon>
    </lineage>
</organism>
<dbReference type="InterPro" id="IPR039373">
    <property type="entry name" value="Peptidase_M28B"/>
</dbReference>
<protein>
    <recommendedName>
        <fullName evidence="2">Transferrin receptor-like dimerisation domain-containing protein</fullName>
    </recommendedName>
</protein>
<evidence type="ECO:0000313" key="4">
    <source>
        <dbReference type="Proteomes" id="UP000708208"/>
    </source>
</evidence>
<dbReference type="Proteomes" id="UP000708208">
    <property type="component" value="Unassembled WGS sequence"/>
</dbReference>
<dbReference type="InterPro" id="IPR007365">
    <property type="entry name" value="TFR-like_dimer_dom"/>
</dbReference>
<dbReference type="Pfam" id="PF04253">
    <property type="entry name" value="TFR_dimer"/>
    <property type="match status" value="1"/>
</dbReference>
<dbReference type="EMBL" id="CAJVCH010092882">
    <property type="protein sequence ID" value="CAG7722843.1"/>
    <property type="molecule type" value="Genomic_DNA"/>
</dbReference>
<keyword evidence="4" id="KW-1185">Reference proteome</keyword>
<evidence type="ECO:0000259" key="2">
    <source>
        <dbReference type="Pfam" id="PF04253"/>
    </source>
</evidence>
<dbReference type="GO" id="GO:0004180">
    <property type="term" value="F:carboxypeptidase activity"/>
    <property type="evidence" value="ECO:0007669"/>
    <property type="project" value="TreeGrafter"/>
</dbReference>
<gene>
    <name evidence="3" type="ORF">AFUS01_LOCUS11953</name>
</gene>
<dbReference type="AlphaFoldDB" id="A0A8J2JSB4"/>
<dbReference type="PANTHER" id="PTHR10404:SF46">
    <property type="entry name" value="VACUOLAR PROTEIN SORTING-ASSOCIATED PROTEIN 70"/>
    <property type="match status" value="1"/>
</dbReference>
<accession>A0A8J2JSB4</accession>
<comment type="caution">
    <text evidence="3">The sequence shown here is derived from an EMBL/GenBank/DDBJ whole genome shotgun (WGS) entry which is preliminary data.</text>
</comment>
<feature type="chain" id="PRO_5035198654" description="Transferrin receptor-like dimerisation domain-containing protein" evidence="1">
    <location>
        <begin position="27"/>
        <end position="234"/>
    </location>
</feature>
<keyword evidence="1" id="KW-0732">Signal</keyword>
<reference evidence="3" key="1">
    <citation type="submission" date="2021-06" db="EMBL/GenBank/DDBJ databases">
        <authorList>
            <person name="Hodson N. C."/>
            <person name="Mongue J. A."/>
            <person name="Jaron S. K."/>
        </authorList>
    </citation>
    <scope>NUCLEOTIDE SEQUENCE</scope>
</reference>
<name>A0A8J2JSB4_9HEXA</name>
<feature type="domain" description="Transferrin receptor-like dimerisation" evidence="2">
    <location>
        <begin position="57"/>
        <end position="221"/>
    </location>
</feature>
<evidence type="ECO:0000256" key="1">
    <source>
        <dbReference type="SAM" id="SignalP"/>
    </source>
</evidence>
<dbReference type="PANTHER" id="PTHR10404">
    <property type="entry name" value="N-ACETYLATED-ALPHA-LINKED ACIDIC DIPEPTIDASE"/>
    <property type="match status" value="1"/>
</dbReference>
<evidence type="ECO:0000313" key="3">
    <source>
        <dbReference type="EMBL" id="CAG7722843.1"/>
    </source>
</evidence>
<feature type="signal peptide" evidence="1">
    <location>
        <begin position="1"/>
        <end position="26"/>
    </location>
</feature>